<comment type="subcellular location">
    <subcellularLocation>
        <location evidence="1">Cell membrane</location>
        <topology evidence="1">Multi-pass membrane protein</topology>
    </subcellularLocation>
</comment>
<evidence type="ECO:0000256" key="1">
    <source>
        <dbReference type="ARBA" id="ARBA00004651"/>
    </source>
</evidence>
<keyword evidence="6" id="KW-0406">Ion transport</keyword>
<dbReference type="PANTHER" id="PTHR32507">
    <property type="entry name" value="NA(+)/H(+) ANTIPORTER 1"/>
    <property type="match status" value="1"/>
</dbReference>
<keyword evidence="2" id="KW-0813">Transport</keyword>
<evidence type="ECO:0000313" key="10">
    <source>
        <dbReference type="EMBL" id="QUH22820.1"/>
    </source>
</evidence>
<gene>
    <name evidence="10" type="ORF">HYG87_03035</name>
</gene>
<dbReference type="OrthoDB" id="157118at2157"/>
<dbReference type="PANTHER" id="PTHR32507:SF8">
    <property type="entry name" value="CNH1P"/>
    <property type="match status" value="1"/>
</dbReference>
<organism evidence="10 11">
    <name type="scientific">Methanobacterium alkalithermotolerans</name>
    <dbReference type="NCBI Taxonomy" id="2731220"/>
    <lineage>
        <taxon>Archaea</taxon>
        <taxon>Methanobacteriati</taxon>
        <taxon>Methanobacteriota</taxon>
        <taxon>Methanomada group</taxon>
        <taxon>Methanobacteria</taxon>
        <taxon>Methanobacteriales</taxon>
        <taxon>Methanobacteriaceae</taxon>
        <taxon>Methanobacterium</taxon>
    </lineage>
</organism>
<keyword evidence="5 8" id="KW-1133">Transmembrane helix</keyword>
<evidence type="ECO:0000256" key="6">
    <source>
        <dbReference type="ARBA" id="ARBA00023065"/>
    </source>
</evidence>
<evidence type="ECO:0000256" key="8">
    <source>
        <dbReference type="SAM" id="Phobius"/>
    </source>
</evidence>
<sequence>MLEIIFFLMVIFIFALFSRKLENNSITSQMFLVFTGLIAGLLFFTRFDFQDSFPYILIVAELALVLVLFSDASRIGLSYTIKEHELTLRLLGVGMPLSIFAGVFLAIFLFTELSIWEAAILGVVLVPTDAALGESVFDNKKLPSKLKKALEIESGLNDGLAVPFLVLFIAWSVAEETFQPVTFFVITALQQILFSVIVGLIFGLWGGWLLLKSRQKNWITSKYLKIGLLTLAVASWLLTDQIGGSGFIAAFVGGLSAGYLLKDMANYYTDLTATEGNILVMAMFFLLGILLIQYYPYITLNVIIYAILSLTLIRIVPVALSLTGIGTNWRSKFFMGWFGPRGLASIVLILIALEEQPAFPGENTMLVTVLCTVLISVFAHGISANTLSNLYARWIKNNQNT</sequence>
<feature type="transmembrane region" description="Helical" evidence="8">
    <location>
        <begin position="223"/>
        <end position="239"/>
    </location>
</feature>
<feature type="transmembrane region" description="Helical" evidence="8">
    <location>
        <begin position="245"/>
        <end position="265"/>
    </location>
</feature>
<accession>A0A8T8K741</accession>
<evidence type="ECO:0000256" key="2">
    <source>
        <dbReference type="ARBA" id="ARBA00022448"/>
    </source>
</evidence>
<dbReference type="KEGG" id="meme:HYG87_03035"/>
<name>A0A8T8K741_9EURY</name>
<feature type="transmembrane region" description="Helical" evidence="8">
    <location>
        <begin position="154"/>
        <end position="172"/>
    </location>
</feature>
<feature type="transmembrane region" description="Helical" evidence="8">
    <location>
        <begin position="90"/>
        <end position="109"/>
    </location>
</feature>
<feature type="transmembrane region" description="Helical" evidence="8">
    <location>
        <begin position="192"/>
        <end position="211"/>
    </location>
</feature>
<dbReference type="Pfam" id="PF00999">
    <property type="entry name" value="Na_H_Exchanger"/>
    <property type="match status" value="1"/>
</dbReference>
<evidence type="ECO:0000256" key="5">
    <source>
        <dbReference type="ARBA" id="ARBA00022989"/>
    </source>
</evidence>
<evidence type="ECO:0000256" key="4">
    <source>
        <dbReference type="ARBA" id="ARBA00022692"/>
    </source>
</evidence>
<dbReference type="InterPro" id="IPR006153">
    <property type="entry name" value="Cation/H_exchanger_TM"/>
</dbReference>
<keyword evidence="3" id="KW-0050">Antiport</keyword>
<feature type="transmembrane region" description="Helical" evidence="8">
    <location>
        <begin position="115"/>
        <end position="133"/>
    </location>
</feature>
<feature type="transmembrane region" description="Helical" evidence="8">
    <location>
        <begin position="6"/>
        <end position="22"/>
    </location>
</feature>
<keyword evidence="7 8" id="KW-0472">Membrane</keyword>
<feature type="transmembrane region" description="Helical" evidence="8">
    <location>
        <begin position="29"/>
        <end position="47"/>
    </location>
</feature>
<proteinExistence type="predicted"/>
<keyword evidence="4 8" id="KW-0812">Transmembrane</keyword>
<dbReference type="GO" id="GO:1902600">
    <property type="term" value="P:proton transmembrane transport"/>
    <property type="evidence" value="ECO:0007669"/>
    <property type="project" value="InterPro"/>
</dbReference>
<dbReference type="EMBL" id="CP058560">
    <property type="protein sequence ID" value="QUH22820.1"/>
    <property type="molecule type" value="Genomic_DNA"/>
</dbReference>
<evidence type="ECO:0000256" key="7">
    <source>
        <dbReference type="ARBA" id="ARBA00023136"/>
    </source>
</evidence>
<dbReference type="GeneID" id="64819706"/>
<reference evidence="10" key="1">
    <citation type="submission" date="2020-07" db="EMBL/GenBank/DDBJ databases">
        <title>Methanobacterium. sp. MethCan genome.</title>
        <authorList>
            <person name="Postec A."/>
            <person name="Quemeneur M."/>
        </authorList>
    </citation>
    <scope>NUCLEOTIDE SEQUENCE</scope>
    <source>
        <strain evidence="10">MethCAN</strain>
    </source>
</reference>
<protein>
    <submittedName>
        <fullName evidence="10">Cation:proton antiporter</fullName>
    </submittedName>
</protein>
<evidence type="ECO:0000256" key="3">
    <source>
        <dbReference type="ARBA" id="ARBA00022449"/>
    </source>
</evidence>
<feature type="transmembrane region" description="Helical" evidence="8">
    <location>
        <begin position="277"/>
        <end position="296"/>
    </location>
</feature>
<dbReference type="GO" id="GO:0005886">
    <property type="term" value="C:plasma membrane"/>
    <property type="evidence" value="ECO:0007669"/>
    <property type="project" value="UniProtKB-SubCell"/>
</dbReference>
<dbReference type="Proteomes" id="UP000681041">
    <property type="component" value="Chromosome"/>
</dbReference>
<feature type="transmembrane region" description="Helical" evidence="8">
    <location>
        <begin position="53"/>
        <end position="69"/>
    </location>
</feature>
<feature type="transmembrane region" description="Helical" evidence="8">
    <location>
        <begin position="365"/>
        <end position="387"/>
    </location>
</feature>
<evidence type="ECO:0000259" key="9">
    <source>
        <dbReference type="Pfam" id="PF00999"/>
    </source>
</evidence>
<dbReference type="RefSeq" id="WP_211533766.1">
    <property type="nucleotide sequence ID" value="NZ_CP058560.1"/>
</dbReference>
<evidence type="ECO:0000313" key="11">
    <source>
        <dbReference type="Proteomes" id="UP000681041"/>
    </source>
</evidence>
<feature type="transmembrane region" description="Helical" evidence="8">
    <location>
        <begin position="302"/>
        <end position="322"/>
    </location>
</feature>
<feature type="transmembrane region" description="Helical" evidence="8">
    <location>
        <begin position="334"/>
        <end position="353"/>
    </location>
</feature>
<dbReference type="GO" id="GO:0015297">
    <property type="term" value="F:antiporter activity"/>
    <property type="evidence" value="ECO:0007669"/>
    <property type="project" value="UniProtKB-KW"/>
</dbReference>
<keyword evidence="11" id="KW-1185">Reference proteome</keyword>
<dbReference type="AlphaFoldDB" id="A0A8T8K741"/>
<feature type="domain" description="Cation/H+ exchanger transmembrane" evidence="9">
    <location>
        <begin position="9"/>
        <end position="385"/>
    </location>
</feature>